<dbReference type="PROSITE" id="PS50932">
    <property type="entry name" value="HTH_LACI_2"/>
    <property type="match status" value="1"/>
</dbReference>
<dbReference type="CDD" id="cd01392">
    <property type="entry name" value="HTH_LacI"/>
    <property type="match status" value="1"/>
</dbReference>
<accession>A0A7T7HN73</accession>
<dbReference type="GO" id="GO:0000976">
    <property type="term" value="F:transcription cis-regulatory region binding"/>
    <property type="evidence" value="ECO:0007669"/>
    <property type="project" value="TreeGrafter"/>
</dbReference>
<name>A0A7T7HN73_9HYPH</name>
<dbReference type="Gene3D" id="1.10.260.40">
    <property type="entry name" value="lambda repressor-like DNA-binding domains"/>
    <property type="match status" value="1"/>
</dbReference>
<dbReference type="PANTHER" id="PTHR30146">
    <property type="entry name" value="LACI-RELATED TRANSCRIPTIONAL REPRESSOR"/>
    <property type="match status" value="1"/>
</dbReference>
<dbReference type="Pfam" id="PF00356">
    <property type="entry name" value="LacI"/>
    <property type="match status" value="1"/>
</dbReference>
<dbReference type="AlphaFoldDB" id="A0A7T7HN73"/>
<keyword evidence="2 5" id="KW-0238">DNA-binding</keyword>
<evidence type="ECO:0000259" key="4">
    <source>
        <dbReference type="PROSITE" id="PS50932"/>
    </source>
</evidence>
<sequence length="339" mass="37215">MPKPRKRPTIRDLAEAAGTSVSTVSFVLNGTWQKHRTNPETAERVLALAAKLGYQANQRARALRLGRSSLAGMIIPHHRNRFFAGLVENFESEARARGLVPIVVSTQRNPEIERQVAAKLVMQEVELLVVAGVENPSDINRLCHNKGVRCVNVDLPGPDAFSVVTDNFGGARDLTRRLLEGLEPTARAIFLGGREHEYATDRRIEGFLAGMREAGRTAGEADIVRCGYSPVAAHDALSKLLNDTGSPPLAMLVNSITAFEGFATFWRDRPDLAGNVRVACFDWDPFAACLPVKTIMLRQDVENLIKVCFSCFDGEEDRAGEISVVPPRLIIDGLGPEYE</sequence>
<evidence type="ECO:0000256" key="1">
    <source>
        <dbReference type="ARBA" id="ARBA00023015"/>
    </source>
</evidence>
<dbReference type="RefSeq" id="WP_200337576.1">
    <property type="nucleotide sequence ID" value="NZ_CP066786.1"/>
</dbReference>
<evidence type="ECO:0000313" key="5">
    <source>
        <dbReference type="EMBL" id="QQM32112.1"/>
    </source>
</evidence>
<evidence type="ECO:0000256" key="2">
    <source>
        <dbReference type="ARBA" id="ARBA00023125"/>
    </source>
</evidence>
<keyword evidence="1" id="KW-0805">Transcription regulation</keyword>
<dbReference type="EMBL" id="CP066786">
    <property type="protein sequence ID" value="QQM32112.1"/>
    <property type="molecule type" value="Genomic_DNA"/>
</dbReference>
<gene>
    <name evidence="5" type="ORF">JET14_08180</name>
</gene>
<protein>
    <submittedName>
        <fullName evidence="5">LacI family DNA-binding transcriptional regulator</fullName>
    </submittedName>
</protein>
<proteinExistence type="predicted"/>
<dbReference type="Pfam" id="PF00532">
    <property type="entry name" value="Peripla_BP_1"/>
    <property type="match status" value="1"/>
</dbReference>
<dbReference type="SUPFAM" id="SSF53822">
    <property type="entry name" value="Periplasmic binding protein-like I"/>
    <property type="match status" value="1"/>
</dbReference>
<dbReference type="InterPro" id="IPR001761">
    <property type="entry name" value="Peripla_BP/Lac1_sug-bd_dom"/>
</dbReference>
<organism evidence="5 6">
    <name type="scientific">Martelella lutilitoris</name>
    <dbReference type="NCBI Taxonomy" id="2583532"/>
    <lineage>
        <taxon>Bacteria</taxon>
        <taxon>Pseudomonadati</taxon>
        <taxon>Pseudomonadota</taxon>
        <taxon>Alphaproteobacteria</taxon>
        <taxon>Hyphomicrobiales</taxon>
        <taxon>Aurantimonadaceae</taxon>
        <taxon>Martelella</taxon>
    </lineage>
</organism>
<dbReference type="GO" id="GO:0003700">
    <property type="term" value="F:DNA-binding transcription factor activity"/>
    <property type="evidence" value="ECO:0007669"/>
    <property type="project" value="TreeGrafter"/>
</dbReference>
<dbReference type="KEGG" id="mlut:JET14_08180"/>
<feature type="domain" description="HTH lacI-type" evidence="4">
    <location>
        <begin position="8"/>
        <end position="65"/>
    </location>
</feature>
<dbReference type="InterPro" id="IPR010982">
    <property type="entry name" value="Lambda_DNA-bd_dom_sf"/>
</dbReference>
<dbReference type="Gene3D" id="3.40.50.2300">
    <property type="match status" value="2"/>
</dbReference>
<keyword evidence="3" id="KW-0804">Transcription</keyword>
<dbReference type="InterPro" id="IPR028082">
    <property type="entry name" value="Peripla_BP_I"/>
</dbReference>
<dbReference type="PANTHER" id="PTHR30146:SF138">
    <property type="entry name" value="TRANSCRIPTIONAL REGULATORY PROTEIN"/>
    <property type="match status" value="1"/>
</dbReference>
<dbReference type="Proteomes" id="UP000596083">
    <property type="component" value="Chromosome"/>
</dbReference>
<dbReference type="SMART" id="SM00354">
    <property type="entry name" value="HTH_LACI"/>
    <property type="match status" value="1"/>
</dbReference>
<evidence type="ECO:0000313" key="6">
    <source>
        <dbReference type="Proteomes" id="UP000596083"/>
    </source>
</evidence>
<dbReference type="InterPro" id="IPR000843">
    <property type="entry name" value="HTH_LacI"/>
</dbReference>
<dbReference type="SUPFAM" id="SSF47413">
    <property type="entry name" value="lambda repressor-like DNA-binding domains"/>
    <property type="match status" value="1"/>
</dbReference>
<evidence type="ECO:0000256" key="3">
    <source>
        <dbReference type="ARBA" id="ARBA00023163"/>
    </source>
</evidence>
<reference evidence="5 6" key="1">
    <citation type="submission" date="2020-12" db="EMBL/GenBank/DDBJ databases">
        <authorList>
            <person name="Zheng R.K."/>
            <person name="Sun C.M."/>
        </authorList>
    </citation>
    <scope>NUCLEOTIDE SEQUENCE [LARGE SCALE GENOMIC DNA]</scope>
    <source>
        <strain evidence="5 6">ZRK001</strain>
    </source>
</reference>